<dbReference type="OrthoDB" id="315417at2"/>
<gene>
    <name evidence="4" type="ORF">CHU95_20555</name>
</gene>
<dbReference type="EC" id="2.7.7.65" evidence="1"/>
<dbReference type="AlphaFoldDB" id="A0A255YQP5"/>
<dbReference type="InterPro" id="IPR000160">
    <property type="entry name" value="GGDEF_dom"/>
</dbReference>
<dbReference type="SUPFAM" id="SSF55781">
    <property type="entry name" value="GAF domain-like"/>
    <property type="match status" value="1"/>
</dbReference>
<dbReference type="PROSITE" id="PS50887">
    <property type="entry name" value="GGDEF"/>
    <property type="match status" value="1"/>
</dbReference>
<dbReference type="InterPro" id="IPR029016">
    <property type="entry name" value="GAF-like_dom_sf"/>
</dbReference>
<organism evidence="4 5">
    <name type="scientific">Niveispirillum lacus</name>
    <dbReference type="NCBI Taxonomy" id="1981099"/>
    <lineage>
        <taxon>Bacteria</taxon>
        <taxon>Pseudomonadati</taxon>
        <taxon>Pseudomonadota</taxon>
        <taxon>Alphaproteobacteria</taxon>
        <taxon>Rhodospirillales</taxon>
        <taxon>Azospirillaceae</taxon>
        <taxon>Niveispirillum</taxon>
    </lineage>
</organism>
<dbReference type="RefSeq" id="WP_094458218.1">
    <property type="nucleotide sequence ID" value="NZ_NOXU01000032.1"/>
</dbReference>
<dbReference type="PANTHER" id="PTHR45138">
    <property type="entry name" value="REGULATORY COMPONENTS OF SENSORY TRANSDUCTION SYSTEM"/>
    <property type="match status" value="1"/>
</dbReference>
<dbReference type="EMBL" id="NOXU01000032">
    <property type="protein sequence ID" value="OYQ31537.1"/>
    <property type="molecule type" value="Genomic_DNA"/>
</dbReference>
<dbReference type="GO" id="GO:0052621">
    <property type="term" value="F:diguanylate cyclase activity"/>
    <property type="evidence" value="ECO:0007669"/>
    <property type="project" value="UniProtKB-EC"/>
</dbReference>
<protein>
    <recommendedName>
        <fullName evidence="1">diguanylate cyclase</fullName>
        <ecNumber evidence="1">2.7.7.65</ecNumber>
    </recommendedName>
</protein>
<dbReference type="PANTHER" id="PTHR45138:SF9">
    <property type="entry name" value="DIGUANYLATE CYCLASE DGCM-RELATED"/>
    <property type="match status" value="1"/>
</dbReference>
<dbReference type="NCBIfam" id="TIGR00254">
    <property type="entry name" value="GGDEF"/>
    <property type="match status" value="1"/>
</dbReference>
<dbReference type="Gene3D" id="3.30.70.270">
    <property type="match status" value="1"/>
</dbReference>
<sequence>MTASIDTQPPDPQASGDDAFANPCGLLSDEILRLHALDRYHILDSQPEPQFDRIVALAKRILKVPIALISLVDQERQWFKAREGLSVAETPRSLAFCDHAIRRRTVMVVEDARVDPRFQDNPLVTGEPGIRFYAGAPLVTRDGQALGTICVIDRVPGSLDAEQQATLADLAAIVMDELELRLANRELSVLAQTDPLTGALNRRTFFSLAEREIGRQQRIGSDLAVLVLDIDHFKKINDTYGHNTGDQVLAQFAAQISQCIRVQDVFARLGGEEFGLILPDTNAHQAAETAERLRRSVEQTPIHTDSGSPSITVSIGGSVVLPGDTSIEPVLRRADVALYRAKNCGRNRVIAA</sequence>
<dbReference type="CDD" id="cd01949">
    <property type="entry name" value="GGDEF"/>
    <property type="match status" value="1"/>
</dbReference>
<dbReference type="SMART" id="SM00065">
    <property type="entry name" value="GAF"/>
    <property type="match status" value="1"/>
</dbReference>
<dbReference type="Pfam" id="PF00990">
    <property type="entry name" value="GGDEF"/>
    <property type="match status" value="1"/>
</dbReference>
<dbReference type="SMART" id="SM00267">
    <property type="entry name" value="GGDEF"/>
    <property type="match status" value="1"/>
</dbReference>
<dbReference type="InterPro" id="IPR029787">
    <property type="entry name" value="Nucleotide_cyclase"/>
</dbReference>
<name>A0A255YQP5_9PROT</name>
<reference evidence="4 5" key="1">
    <citation type="submission" date="2017-07" db="EMBL/GenBank/DDBJ databases">
        <title>Niveispirillum cyanobacteriorum sp. nov., isolated from cyanobacterial aggregates in a eutrophic lake.</title>
        <authorList>
            <person name="Cai H."/>
        </authorList>
    </citation>
    <scope>NUCLEOTIDE SEQUENCE [LARGE SCALE GENOMIC DNA]</scope>
    <source>
        <strain evidence="5">TH1-14</strain>
    </source>
</reference>
<dbReference type="InterPro" id="IPR050469">
    <property type="entry name" value="Diguanylate_Cyclase"/>
</dbReference>
<keyword evidence="5" id="KW-1185">Reference proteome</keyword>
<dbReference type="FunFam" id="3.30.70.270:FF:000001">
    <property type="entry name" value="Diguanylate cyclase domain protein"/>
    <property type="match status" value="1"/>
</dbReference>
<dbReference type="InterPro" id="IPR003018">
    <property type="entry name" value="GAF"/>
</dbReference>
<dbReference type="InterPro" id="IPR043128">
    <property type="entry name" value="Rev_trsase/Diguanyl_cyclase"/>
</dbReference>
<dbReference type="Proteomes" id="UP000216998">
    <property type="component" value="Unassembled WGS sequence"/>
</dbReference>
<comment type="caution">
    <text evidence="4">The sequence shown here is derived from an EMBL/GenBank/DDBJ whole genome shotgun (WGS) entry which is preliminary data.</text>
</comment>
<dbReference type="Gene3D" id="3.30.450.40">
    <property type="match status" value="1"/>
</dbReference>
<dbReference type="SUPFAM" id="SSF55073">
    <property type="entry name" value="Nucleotide cyclase"/>
    <property type="match status" value="1"/>
</dbReference>
<proteinExistence type="predicted"/>
<accession>A0A255YQP5</accession>
<evidence type="ECO:0000256" key="2">
    <source>
        <dbReference type="ARBA" id="ARBA00034247"/>
    </source>
</evidence>
<evidence type="ECO:0000313" key="5">
    <source>
        <dbReference type="Proteomes" id="UP000216998"/>
    </source>
</evidence>
<dbReference type="Pfam" id="PF01590">
    <property type="entry name" value="GAF"/>
    <property type="match status" value="1"/>
</dbReference>
<evidence type="ECO:0000313" key="4">
    <source>
        <dbReference type="EMBL" id="OYQ31537.1"/>
    </source>
</evidence>
<evidence type="ECO:0000259" key="3">
    <source>
        <dbReference type="PROSITE" id="PS50887"/>
    </source>
</evidence>
<feature type="domain" description="GGDEF" evidence="3">
    <location>
        <begin position="221"/>
        <end position="352"/>
    </location>
</feature>
<comment type="catalytic activity">
    <reaction evidence="2">
        <text>2 GTP = 3',3'-c-di-GMP + 2 diphosphate</text>
        <dbReference type="Rhea" id="RHEA:24898"/>
        <dbReference type="ChEBI" id="CHEBI:33019"/>
        <dbReference type="ChEBI" id="CHEBI:37565"/>
        <dbReference type="ChEBI" id="CHEBI:58805"/>
        <dbReference type="EC" id="2.7.7.65"/>
    </reaction>
</comment>
<evidence type="ECO:0000256" key="1">
    <source>
        <dbReference type="ARBA" id="ARBA00012528"/>
    </source>
</evidence>